<evidence type="ECO:0000313" key="13">
    <source>
        <dbReference type="EMBL" id="RMZ67460.1"/>
    </source>
</evidence>
<evidence type="ECO:0000256" key="2">
    <source>
        <dbReference type="ARBA" id="ARBA00008072"/>
    </source>
</evidence>
<name>A0A3M7LZ63_9PLEO</name>
<organism evidence="13 14">
    <name type="scientific">Pyrenophora seminiperda CCB06</name>
    <dbReference type="NCBI Taxonomy" id="1302712"/>
    <lineage>
        <taxon>Eukaryota</taxon>
        <taxon>Fungi</taxon>
        <taxon>Dikarya</taxon>
        <taxon>Ascomycota</taxon>
        <taxon>Pezizomycotina</taxon>
        <taxon>Dothideomycetes</taxon>
        <taxon>Pleosporomycetidae</taxon>
        <taxon>Pleosporales</taxon>
        <taxon>Pleosporineae</taxon>
        <taxon>Pleosporaceae</taxon>
        <taxon>Pyrenophora</taxon>
    </lineage>
</organism>
<feature type="domain" description="Enoyl reductase (ER)" evidence="12">
    <location>
        <begin position="20"/>
        <end position="369"/>
    </location>
</feature>
<dbReference type="InterPro" id="IPR011032">
    <property type="entry name" value="GroES-like_sf"/>
</dbReference>
<dbReference type="InterPro" id="IPR002328">
    <property type="entry name" value="ADH_Zn_CS"/>
</dbReference>
<dbReference type="AlphaFoldDB" id="A0A3M7LZ63"/>
<accession>A0A3M7LZ63</accession>
<evidence type="ECO:0000256" key="8">
    <source>
        <dbReference type="ARBA" id="ARBA00025713"/>
    </source>
</evidence>
<dbReference type="CDD" id="cd05285">
    <property type="entry name" value="sorbitol_DH"/>
    <property type="match status" value="1"/>
</dbReference>
<evidence type="ECO:0000259" key="12">
    <source>
        <dbReference type="SMART" id="SM00829"/>
    </source>
</evidence>
<dbReference type="OrthoDB" id="3941538at2759"/>
<dbReference type="Proteomes" id="UP000265663">
    <property type="component" value="Unassembled WGS sequence"/>
</dbReference>
<dbReference type="Pfam" id="PF00107">
    <property type="entry name" value="ADH_zinc_N"/>
    <property type="match status" value="1"/>
</dbReference>
<dbReference type="GO" id="GO:0003939">
    <property type="term" value="F:L-iditol 2-dehydrogenase (NAD+) activity"/>
    <property type="evidence" value="ECO:0007669"/>
    <property type="project" value="TreeGrafter"/>
</dbReference>
<dbReference type="GO" id="GO:0046526">
    <property type="term" value="F:D-xylulose reductase activity"/>
    <property type="evidence" value="ECO:0007669"/>
    <property type="project" value="UniProtKB-EC"/>
</dbReference>
<comment type="pathway">
    <text evidence="8">Carbohydrate degradation; L-arabinose degradation via L-arabinitol; D-xylulose 5-phosphate from L-arabinose (fungal route): step 4/5.</text>
</comment>
<comment type="cofactor">
    <cofactor evidence="1 11">
        <name>Zn(2+)</name>
        <dbReference type="ChEBI" id="CHEBI:29105"/>
    </cofactor>
</comment>
<dbReference type="InterPro" id="IPR013154">
    <property type="entry name" value="ADH-like_N"/>
</dbReference>
<keyword evidence="3 11" id="KW-0479">Metal-binding</keyword>
<keyword evidence="4 11" id="KW-0862">Zinc</keyword>
<sequence length="374" mass="40542">MLLYVLYKELLIVFVQVLYGPHNAKIEDRPIPELTEPHDVIIRIIYVGVCGSDVHFWHHGGIGKMVNPSTGIVMGHEASGTIHSVGSRVKSVKPGDRVAIEPGVPCRLCKACKSGAYNMCRDIRFAAAPGPPDTQGTLSKYFRSAEDFVYKIPETMGLDEAVIVEPVSVAVHAVKLGDIRPGETVVVLGSGTIGLFCAAVARHFGAHRVIIVDILEKKLDFAANFLKCETYLFSMDISAEENAEQLLKKFGLEKHGIDTTGGLVDTVIEASGAPASIETGIHILRPGGKYVQTGLGKPKIEFPIVAMGQKELMVRGCFRYGAGDYELAVRLLERGLIDVKPLITSVTPFEKATYAWEKTSGGEGIKNLIQGVQD</sequence>
<evidence type="ECO:0000256" key="4">
    <source>
        <dbReference type="ARBA" id="ARBA00022833"/>
    </source>
</evidence>
<dbReference type="GO" id="GO:0006062">
    <property type="term" value="P:sorbitol catabolic process"/>
    <property type="evidence" value="ECO:0007669"/>
    <property type="project" value="TreeGrafter"/>
</dbReference>
<dbReference type="Gene3D" id="3.90.180.10">
    <property type="entry name" value="Medium-chain alcohol dehydrogenases, catalytic domain"/>
    <property type="match status" value="1"/>
</dbReference>
<dbReference type="InterPro" id="IPR036291">
    <property type="entry name" value="NAD(P)-bd_dom_sf"/>
</dbReference>
<dbReference type="InterPro" id="IPR020843">
    <property type="entry name" value="ER"/>
</dbReference>
<dbReference type="SMART" id="SM00829">
    <property type="entry name" value="PKS_ER"/>
    <property type="match status" value="1"/>
</dbReference>
<dbReference type="PANTHER" id="PTHR43161:SF9">
    <property type="entry name" value="SORBITOL DEHYDROGENASE"/>
    <property type="match status" value="1"/>
</dbReference>
<dbReference type="FunFam" id="3.40.50.720:FF:000068">
    <property type="entry name" value="Sorbitol dehydrogenase"/>
    <property type="match status" value="1"/>
</dbReference>
<keyword evidence="6" id="KW-0520">NAD</keyword>
<dbReference type="EC" id="1.1.1.9" evidence="9"/>
<dbReference type="SUPFAM" id="SSF50129">
    <property type="entry name" value="GroES-like"/>
    <property type="match status" value="1"/>
</dbReference>
<dbReference type="InterPro" id="IPR013149">
    <property type="entry name" value="ADH-like_C"/>
</dbReference>
<dbReference type="Gene3D" id="3.40.50.720">
    <property type="entry name" value="NAD(P)-binding Rossmann-like Domain"/>
    <property type="match status" value="1"/>
</dbReference>
<proteinExistence type="inferred from homology"/>
<dbReference type="PROSITE" id="PS00059">
    <property type="entry name" value="ADH_ZINC"/>
    <property type="match status" value="1"/>
</dbReference>
<dbReference type="EMBL" id="KE747810">
    <property type="protein sequence ID" value="RMZ67460.1"/>
    <property type="molecule type" value="Genomic_DNA"/>
</dbReference>
<evidence type="ECO:0000256" key="5">
    <source>
        <dbReference type="ARBA" id="ARBA00023002"/>
    </source>
</evidence>
<evidence type="ECO:0000256" key="1">
    <source>
        <dbReference type="ARBA" id="ARBA00001947"/>
    </source>
</evidence>
<evidence type="ECO:0000313" key="14">
    <source>
        <dbReference type="Proteomes" id="UP000265663"/>
    </source>
</evidence>
<comment type="similarity">
    <text evidence="2 11">Belongs to the zinc-containing alcohol dehydrogenase family.</text>
</comment>
<dbReference type="Pfam" id="PF08240">
    <property type="entry name" value="ADH_N"/>
    <property type="match status" value="1"/>
</dbReference>
<keyword evidence="14" id="KW-1185">Reference proteome</keyword>
<evidence type="ECO:0000256" key="9">
    <source>
        <dbReference type="ARBA" id="ARBA00026119"/>
    </source>
</evidence>
<evidence type="ECO:0000256" key="6">
    <source>
        <dbReference type="ARBA" id="ARBA00023027"/>
    </source>
</evidence>
<dbReference type="GO" id="GO:0008270">
    <property type="term" value="F:zinc ion binding"/>
    <property type="evidence" value="ECO:0007669"/>
    <property type="project" value="InterPro"/>
</dbReference>
<dbReference type="SUPFAM" id="SSF51735">
    <property type="entry name" value="NAD(P)-binding Rossmann-fold domains"/>
    <property type="match status" value="1"/>
</dbReference>
<comment type="function">
    <text evidence="7">Xylitol dehydrogenase which catalyzes the conversion of xylitol to D-xylulose. Xylose is a major component of hemicelluloses such as xylan. Most fungi utilize D-xylose via three enzymatic reactions, xylose reductase (XR), xylitol dehydrogenase (XDH), and xylulokinase, to form xylulose 5-phosphate, which enters pentose phosphate pathway.</text>
</comment>
<evidence type="ECO:0000256" key="11">
    <source>
        <dbReference type="RuleBase" id="RU361277"/>
    </source>
</evidence>
<evidence type="ECO:0000256" key="3">
    <source>
        <dbReference type="ARBA" id="ARBA00022723"/>
    </source>
</evidence>
<dbReference type="InterPro" id="IPR045306">
    <property type="entry name" value="SDH-like"/>
</dbReference>
<gene>
    <name evidence="13" type="ORF">GMOD_00001386</name>
</gene>
<evidence type="ECO:0000256" key="10">
    <source>
        <dbReference type="ARBA" id="ARBA00030139"/>
    </source>
</evidence>
<evidence type="ECO:0000256" key="7">
    <source>
        <dbReference type="ARBA" id="ARBA00024843"/>
    </source>
</evidence>
<protein>
    <recommendedName>
        <fullName evidence="9">D-xylulose reductase</fullName>
        <ecNumber evidence="9">1.1.1.9</ecNumber>
    </recommendedName>
    <alternativeName>
        <fullName evidence="10">Xylitol dehydrogenase A</fullName>
    </alternativeName>
</protein>
<reference evidence="13 14" key="1">
    <citation type="journal article" date="2014" name="PLoS ONE">
        <title>De novo Genome Assembly of the Fungal Plant Pathogen Pyrenophora semeniperda.</title>
        <authorList>
            <person name="Soliai M.M."/>
            <person name="Meyer S.E."/>
            <person name="Udall J.A."/>
            <person name="Elzinga D.E."/>
            <person name="Hermansen R.A."/>
            <person name="Bodily P.M."/>
            <person name="Hart A.A."/>
            <person name="Coleman C.E."/>
        </authorList>
    </citation>
    <scope>NUCLEOTIDE SEQUENCE [LARGE SCALE GENOMIC DNA]</scope>
    <source>
        <strain evidence="13 14">CCB06</strain>
        <tissue evidence="13">Mycelium</tissue>
    </source>
</reference>
<dbReference type="PANTHER" id="PTHR43161">
    <property type="entry name" value="SORBITOL DEHYDROGENASE"/>
    <property type="match status" value="1"/>
</dbReference>
<keyword evidence="5" id="KW-0560">Oxidoreductase</keyword>